<dbReference type="Proteomes" id="UP001501337">
    <property type="component" value="Unassembled WGS sequence"/>
</dbReference>
<protein>
    <submittedName>
        <fullName evidence="2">Uncharacterized protein</fullName>
    </submittedName>
</protein>
<feature type="transmembrane region" description="Helical" evidence="1">
    <location>
        <begin position="38"/>
        <end position="61"/>
    </location>
</feature>
<keyword evidence="1" id="KW-0472">Membrane</keyword>
<proteinExistence type="predicted"/>
<dbReference type="RefSeq" id="WP_344803837.1">
    <property type="nucleotide sequence ID" value="NZ_BAABBO010000002.1"/>
</dbReference>
<reference evidence="3" key="1">
    <citation type="journal article" date="2019" name="Int. J. Syst. Evol. Microbiol.">
        <title>The Global Catalogue of Microorganisms (GCM) 10K type strain sequencing project: providing services to taxonomists for standard genome sequencing and annotation.</title>
        <authorList>
            <consortium name="The Broad Institute Genomics Platform"/>
            <consortium name="The Broad Institute Genome Sequencing Center for Infectious Disease"/>
            <person name="Wu L."/>
            <person name="Ma J."/>
        </authorList>
    </citation>
    <scope>NUCLEOTIDE SEQUENCE [LARGE SCALE GENOMIC DNA]</scope>
    <source>
        <strain evidence="3">JCM 17555</strain>
    </source>
</reference>
<evidence type="ECO:0000256" key="1">
    <source>
        <dbReference type="SAM" id="Phobius"/>
    </source>
</evidence>
<keyword evidence="1" id="KW-1133">Transmembrane helix</keyword>
<comment type="caution">
    <text evidence="2">The sequence shown here is derived from an EMBL/GenBank/DDBJ whole genome shotgun (WGS) entry which is preliminary data.</text>
</comment>
<name>A0ABP7NRA9_9GAMM</name>
<dbReference type="EMBL" id="BAABBO010000002">
    <property type="protein sequence ID" value="GAA3952566.1"/>
    <property type="molecule type" value="Genomic_DNA"/>
</dbReference>
<gene>
    <name evidence="2" type="ORF">GCM10022278_09420</name>
</gene>
<keyword evidence="3" id="KW-1185">Reference proteome</keyword>
<evidence type="ECO:0000313" key="2">
    <source>
        <dbReference type="EMBL" id="GAA3952566.1"/>
    </source>
</evidence>
<sequence>MRNRNDSLNIRDQLSKAVHQPGTRAQQIDRALTVVLKAALWIGYGSALACWFVAVNAIILFSQMLNAK</sequence>
<accession>A0ABP7NRA9</accession>
<organism evidence="2 3">
    <name type="scientific">Allohahella marinimesophila</name>
    <dbReference type="NCBI Taxonomy" id="1054972"/>
    <lineage>
        <taxon>Bacteria</taxon>
        <taxon>Pseudomonadati</taxon>
        <taxon>Pseudomonadota</taxon>
        <taxon>Gammaproteobacteria</taxon>
        <taxon>Oceanospirillales</taxon>
        <taxon>Hahellaceae</taxon>
        <taxon>Allohahella</taxon>
    </lineage>
</organism>
<evidence type="ECO:0000313" key="3">
    <source>
        <dbReference type="Proteomes" id="UP001501337"/>
    </source>
</evidence>
<keyword evidence="1" id="KW-0812">Transmembrane</keyword>